<feature type="compositionally biased region" description="Basic residues" evidence="1">
    <location>
        <begin position="2067"/>
        <end position="2077"/>
    </location>
</feature>
<evidence type="ECO:0000256" key="1">
    <source>
        <dbReference type="SAM" id="MobiDB-lite"/>
    </source>
</evidence>
<proteinExistence type="predicted"/>
<feature type="compositionally biased region" description="Polar residues" evidence="1">
    <location>
        <begin position="2245"/>
        <end position="2261"/>
    </location>
</feature>
<feature type="region of interest" description="Disordered" evidence="1">
    <location>
        <begin position="1052"/>
        <end position="1075"/>
    </location>
</feature>
<feature type="compositionally biased region" description="Polar residues" evidence="1">
    <location>
        <begin position="1340"/>
        <end position="1352"/>
    </location>
</feature>
<feature type="compositionally biased region" description="Polar residues" evidence="1">
    <location>
        <begin position="1711"/>
        <end position="1720"/>
    </location>
</feature>
<gene>
    <name evidence="2" type="ORF">CDAUBV1_LOCUS13307</name>
</gene>
<feature type="region of interest" description="Disordered" evidence="1">
    <location>
        <begin position="1682"/>
        <end position="1720"/>
    </location>
</feature>
<dbReference type="Proteomes" id="UP001497525">
    <property type="component" value="Unassembled WGS sequence"/>
</dbReference>
<evidence type="ECO:0000313" key="3">
    <source>
        <dbReference type="Proteomes" id="UP001497525"/>
    </source>
</evidence>
<feature type="compositionally biased region" description="Polar residues" evidence="1">
    <location>
        <begin position="1738"/>
        <end position="1755"/>
    </location>
</feature>
<feature type="region of interest" description="Disordered" evidence="1">
    <location>
        <begin position="1124"/>
        <end position="1148"/>
    </location>
</feature>
<feature type="compositionally biased region" description="Polar residues" evidence="1">
    <location>
        <begin position="527"/>
        <end position="538"/>
    </location>
</feature>
<feature type="region of interest" description="Disordered" evidence="1">
    <location>
        <begin position="1738"/>
        <end position="1809"/>
    </location>
</feature>
<feature type="region of interest" description="Disordered" evidence="1">
    <location>
        <begin position="502"/>
        <end position="538"/>
    </location>
</feature>
<feature type="region of interest" description="Disordered" evidence="1">
    <location>
        <begin position="562"/>
        <end position="596"/>
    </location>
</feature>
<dbReference type="EMBL" id="CAXLJL010000490">
    <property type="protein sequence ID" value="CAL5138473.1"/>
    <property type="molecule type" value="Genomic_DNA"/>
</dbReference>
<feature type="region of interest" description="Disordered" evidence="1">
    <location>
        <begin position="2026"/>
        <end position="2085"/>
    </location>
</feature>
<reference evidence="2" key="1">
    <citation type="submission" date="2024-06" db="EMBL/GenBank/DDBJ databases">
        <authorList>
            <person name="Liu X."/>
            <person name="Lenzi L."/>
            <person name="Haldenby T S."/>
            <person name="Uol C."/>
        </authorList>
    </citation>
    <scope>NUCLEOTIDE SEQUENCE</scope>
</reference>
<feature type="region of interest" description="Disordered" evidence="1">
    <location>
        <begin position="1340"/>
        <end position="1476"/>
    </location>
</feature>
<feature type="region of interest" description="Disordered" evidence="1">
    <location>
        <begin position="2644"/>
        <end position="2707"/>
    </location>
</feature>
<sequence>MITPPKHSYALPVGSFSTVVSSLLPSVDNMAAIAESQTSCSRPSSLPACGSGREGLDFLSTRSTSPLTLEPHSPPGMIASPETEQIRSNSPLATPPTSCGKEQLQEDAVSVTPMDICLRDPLDTSILQLNSFSPPVSTNSSASFAPVVAHASSRIDVSMLSNQCQSSDVLLGQSSCTSISSALFTRSPQQVDCSISVHFPRLCTRPDGGFRLRLSEDIAAPANHGKVHWDYHLRLMDVIVMLVDRTGRVLYHEGHFPGQPGLSEATVNLSNRVWGQHVHDIDSTIWNIHFQEALKEALRWEGEQFSPPVIYQGTQNRMVKSDEGRISSSRQYEDQSPKDSASLLVHRRRLLDCPIYRAYLGKQCFYIHTFTLPASRGYPGPESSMNVQLTGFDHSREPLIAHYHNVLRKCDTEKDLSTSNATAGLKRAILESAFLDRTVSESPTVCTRRKHTSQTESVCNANSPAGSPAAMNTNLQTPFEMSPYSVKFTASPALSMVSNPAADLARPDSSESGHSALSSSRPYAGGLSNSPQRTAYSNPQAKFGYQDTLDILNEVSIPSVTYHHHRQQQPSSQEVYNSSPSSTHTHLNSTGSLSYGYPKTKAGSTLRSDTSLAVSFGELEDTLLPSSRGCLEPRVNNLVADQCQESQTVIHYRQYHPTARDVVHSRHMCAPNSHSALSGERSAIRGVLTPAECSPLSGSPLMPCQRISANAAQDKLEQKKIPSVQQFDHHADSVFEDVRSPVLLSDSRTPTLLEPFTSTPYSYCRADQSVITTKSTSESCMWNLSSLASVDSNSSKMTPTGFIEADFPASPTRPQSSFPAARLDDESLVFEQQQSRGTPGPTINRSHTSSSFPSCTHVNGTVSDLSGELIQCPNNVVVRSSVSQSHLRAVDGLSKSAAADKVRCAKVGAKDQYGERIMLLQNLLPPEAIQKIRQIWHEIYGNKKSVRSTRTPDTLLQQSTITSSTTAATSSTNSPILREHFARRVRQVVRQYLGPNALVNANRLASQLPLPSRSMGPNEQSASYSQTCRSDGFPISCCRATVLSPTSTTAFTSAAKESSPGTKLSDSPLSSSPAAIKQWTPHCSTAESQLMNVPIQKQQQLGDLPSKFNRTVQDRPQGLETVNVKLKSSPSPPVLTGHPTNVSKDAPGPLSQPIDSIGLSAMCANRNLDLQNTKRHSNSSQCCMLEWLLSEEADLGLLPPSFYDKTNKLGGDDSLGSNHSSAGTQFLVPVGEIVEAHSNLRPEVGFEHSVLGSSVLDMNKPESSNINSSSTFASLNVRVVPSTTAFVTVSCAAGLEASNSPSIAIIQPRISNTGPACTSPAQPRTDSLLVRLLHPTALKTTFTTSSGETNASAAVESEPSPPGASICLEARPRRPSESGFNNQLIVNARPLSNQGANSTSSRRISPSTANQTAVDTNPDVQSKRRRSGPPTPLFSSCLQQGSNINRTRHVSQIEETNPKRRVLSSERGETSSNPPLTSLTQLLLQELPCTMSGASSHLTSTPTDLHNAAEPSDVCSGRTCTNLTPCTEVRLNTDPDDTRQQTTVIVTGDIRNHMLDDSVTPAGTPLTIVCEEPGALDNKDSSGPLIFTGIDHASCPSAIAHVNTTIRSDCGSTSSDSTAVPPSPFPSERRLIAVIAGTPASVTSTAAPKHSGNLSSHNSVSSTFGVVSSSLCRLLLDPHLGPPEKTAEASDNPATPLTSTPISPTPGRITRYSSPVKSCGSFSKGGNSIDVYDFSISNSNSKESPDSRSGGSITESVLEKDDSVFIGSSNEQRMSTFDDRSVGSDGMTGPPSYDVSSSGSADPDGKFSTSSKAIAEEVEFLYEILRRDELECGKGIDTAASWDNTSDSPKAKRIRVMDCASDRTDDGTNQGEVRDSGTDWQADAKAVARICEQLQEGFTTSQASDSSCSHTCSSSVNGEIQQHKPEENSVIVHGESSNYHRPMSTVAWSASATQPYCRPSNSAASHEPNRAALAAARASQLAAATQRTKLASQRSLVEQRKRLIQHQLFNQVTVYSANPVSSNPVDSVLSTSTGGSCSVTTTASGHEGGSHSSPFLSADASPAPLRKLPRSLSRHSSSRSSSSSSQIQFTQVKGLTLTATTVVSLSPSMAGSHYSVSDIYHNHPEELSRFLKEVGPNVQVQLSTAPQNPECLVGCTKATSAVPCAVYSGPTLSSQQSPPTVRSYLSTSYNNSTPAVTSPGYTAVSTRPSTCFNELTQTSTLSASASLRAPNSRTNAPRPRAKNSAGRQTNKTAGRRPTSVSADVYTPTQVISQQISPSTENVIVHGGAGFLENTMATGARVIHQINGQAVTPTVLRPSSLCNTQPTVQTSVIVDGQIYSSQPLQPVGSVQTSFAPVSDQTVLSTGQLSDCNAAVGAQQWPSAGSLVDCSAAGQLTYRTAPTQNYVVGYIPTTINVVQGAPVYNHFAVQPNVLPLTPINPVQACTVTSLTVSKYNPIAHTSGSSGIPTQAAFLYPLSENSIGLATPQPLSRVYVQSSPLLVQASQPQELPQVCSVTASLSNNTPDYIQSSKTMTIARTITTTKHTSRPPPPPPPAAIKLDDPIPDHQHSREVNITAITQSPRQGPQLLLQQPTQDMLLTACDDDSARLESLIQAESRQEESLLPDEIINDVFGLENMFAAKQRPRDTTAFDNSVDQSGVYPECPSGNNELDPGTGATTFPSTASSSPSPCSPRLNSTLPPDGRSYLSP</sequence>
<feature type="compositionally biased region" description="Low complexity" evidence="1">
    <location>
        <begin position="1693"/>
        <end position="1706"/>
    </location>
</feature>
<feature type="region of interest" description="Disordered" evidence="1">
    <location>
        <begin position="66"/>
        <end position="100"/>
    </location>
</feature>
<protein>
    <submittedName>
        <fullName evidence="2">Uncharacterized protein</fullName>
    </submittedName>
</protein>
<feature type="compositionally biased region" description="Polar residues" evidence="1">
    <location>
        <begin position="1433"/>
        <end position="1445"/>
    </location>
</feature>
<evidence type="ECO:0000313" key="2">
    <source>
        <dbReference type="EMBL" id="CAL5138473.1"/>
    </source>
</evidence>
<feature type="region of interest" description="Disordered" evidence="1">
    <location>
        <begin position="445"/>
        <end position="469"/>
    </location>
</feature>
<comment type="caution">
    <text evidence="2">The sequence shown here is derived from an EMBL/GenBank/DDBJ whole genome shotgun (WGS) entry which is preliminary data.</text>
</comment>
<feature type="compositionally biased region" description="Polar residues" evidence="1">
    <location>
        <begin position="454"/>
        <end position="469"/>
    </location>
</feature>
<feature type="compositionally biased region" description="Low complexity" evidence="1">
    <location>
        <begin position="2671"/>
        <end position="2691"/>
    </location>
</feature>
<feature type="compositionally biased region" description="Polar residues" evidence="1">
    <location>
        <begin position="82"/>
        <end position="97"/>
    </location>
</feature>
<feature type="region of interest" description="Disordered" evidence="1">
    <location>
        <begin position="2222"/>
        <end position="2261"/>
    </location>
</feature>
<accession>A0AAV2TMM1</accession>
<organism evidence="2 3">
    <name type="scientific">Calicophoron daubneyi</name>
    <name type="common">Rumen fluke</name>
    <name type="synonym">Paramphistomum daubneyi</name>
    <dbReference type="NCBI Taxonomy" id="300641"/>
    <lineage>
        <taxon>Eukaryota</taxon>
        <taxon>Metazoa</taxon>
        <taxon>Spiralia</taxon>
        <taxon>Lophotrochozoa</taxon>
        <taxon>Platyhelminthes</taxon>
        <taxon>Trematoda</taxon>
        <taxon>Digenea</taxon>
        <taxon>Plagiorchiida</taxon>
        <taxon>Pronocephalata</taxon>
        <taxon>Paramphistomoidea</taxon>
        <taxon>Paramphistomidae</taxon>
        <taxon>Calicophoron</taxon>
    </lineage>
</organism>
<feature type="compositionally biased region" description="Low complexity" evidence="1">
    <location>
        <begin position="2030"/>
        <end position="2045"/>
    </location>
</feature>
<feature type="compositionally biased region" description="Polar residues" evidence="1">
    <location>
        <begin position="1766"/>
        <end position="1775"/>
    </location>
</feature>
<name>A0AAV2TMM1_CALDB</name>
<feature type="compositionally biased region" description="Polar residues" evidence="1">
    <location>
        <begin position="1378"/>
        <end position="1420"/>
    </location>
</feature>
<feature type="compositionally biased region" description="Polar residues" evidence="1">
    <location>
        <begin position="568"/>
        <end position="593"/>
    </location>
</feature>